<keyword evidence="2" id="KW-0808">Transferase</keyword>
<dbReference type="GO" id="GO:0016020">
    <property type="term" value="C:membrane"/>
    <property type="evidence" value="ECO:0007669"/>
    <property type="project" value="UniProtKB-SubCell"/>
</dbReference>
<evidence type="ECO:0000256" key="2">
    <source>
        <dbReference type="ARBA" id="ARBA00022679"/>
    </source>
</evidence>
<dbReference type="AlphaFoldDB" id="A0AAV7PS31"/>
<dbReference type="EMBL" id="JANPWB010000011">
    <property type="protein sequence ID" value="KAJ1131076.1"/>
    <property type="molecule type" value="Genomic_DNA"/>
</dbReference>
<feature type="transmembrane region" description="Helical" evidence="10">
    <location>
        <begin position="128"/>
        <end position="152"/>
    </location>
</feature>
<evidence type="ECO:0000256" key="5">
    <source>
        <dbReference type="ARBA" id="ARBA00023136"/>
    </source>
</evidence>
<comment type="subcellular location">
    <subcellularLocation>
        <location evidence="1">Membrane</location>
    </subcellularLocation>
</comment>
<comment type="function">
    <text evidence="7">Probable acetyltransferase.</text>
</comment>
<comment type="similarity">
    <text evidence="8">Belongs to the camello family.</text>
</comment>
<evidence type="ECO:0000259" key="11">
    <source>
        <dbReference type="PROSITE" id="PS51186"/>
    </source>
</evidence>
<evidence type="ECO:0000313" key="13">
    <source>
        <dbReference type="Proteomes" id="UP001066276"/>
    </source>
</evidence>
<dbReference type="Gene3D" id="3.40.630.30">
    <property type="match status" value="1"/>
</dbReference>
<dbReference type="PANTHER" id="PTHR13947">
    <property type="entry name" value="GNAT FAMILY N-ACETYLTRANSFERASE"/>
    <property type="match status" value="1"/>
</dbReference>
<organism evidence="12 13">
    <name type="scientific">Pleurodeles waltl</name>
    <name type="common">Iberian ribbed newt</name>
    <dbReference type="NCBI Taxonomy" id="8319"/>
    <lineage>
        <taxon>Eukaryota</taxon>
        <taxon>Metazoa</taxon>
        <taxon>Chordata</taxon>
        <taxon>Craniata</taxon>
        <taxon>Vertebrata</taxon>
        <taxon>Euteleostomi</taxon>
        <taxon>Amphibia</taxon>
        <taxon>Batrachia</taxon>
        <taxon>Caudata</taxon>
        <taxon>Salamandroidea</taxon>
        <taxon>Salamandridae</taxon>
        <taxon>Pleurodelinae</taxon>
        <taxon>Pleurodeles</taxon>
    </lineage>
</organism>
<feature type="transmembrane region" description="Helical" evidence="10">
    <location>
        <begin position="105"/>
        <end position="122"/>
    </location>
</feature>
<keyword evidence="13" id="KW-1185">Reference proteome</keyword>
<name>A0AAV7PS31_PLEWA</name>
<dbReference type="CDD" id="cd04301">
    <property type="entry name" value="NAT_SF"/>
    <property type="match status" value="1"/>
</dbReference>
<keyword evidence="5 10" id="KW-0472">Membrane</keyword>
<evidence type="ECO:0000256" key="7">
    <source>
        <dbReference type="ARBA" id="ARBA00037582"/>
    </source>
</evidence>
<keyword evidence="4 10" id="KW-1133">Transmembrane helix</keyword>
<evidence type="ECO:0000256" key="6">
    <source>
        <dbReference type="ARBA" id="ARBA00023315"/>
    </source>
</evidence>
<evidence type="ECO:0000256" key="9">
    <source>
        <dbReference type="ARBA" id="ARBA00040241"/>
    </source>
</evidence>
<proteinExistence type="inferred from homology"/>
<dbReference type="PANTHER" id="PTHR13947:SF51">
    <property type="entry name" value="N-ACETYLTRANSFERASE 14-RELATED"/>
    <property type="match status" value="1"/>
</dbReference>
<dbReference type="InterPro" id="IPR016181">
    <property type="entry name" value="Acyl_CoA_acyltransferase"/>
</dbReference>
<evidence type="ECO:0000313" key="12">
    <source>
        <dbReference type="EMBL" id="KAJ1131076.1"/>
    </source>
</evidence>
<protein>
    <recommendedName>
        <fullName evidence="9">Probable N-acetyltransferase 14</fullName>
    </recommendedName>
</protein>
<sequence>MVFRPNKVVEEKLSVRAAILIFGTIFQFERLQLYITFSTEMVNRPHSMGVTSLSRGIQPDEGSFVTKTMPSLDESQLSIREMREEEAQLVLEMLKDGFKDTENRLILYVLTRPMSLLILAVVSSGLRFLINSFIAALLIPVLVAIVVLKLLLWHSPDLKRIYSYYSAGQRKIWVAIYDDDDVCGCVALEPTSDRHIAELKRLSVSRWYRRSGVACCLVRFFETHARNKGFLQVVLHTPVVSKAATGLFEKCGYKVNGGWNWLGYTVVKEFRKDL</sequence>
<accession>A0AAV7PS31</accession>
<dbReference type="InterPro" id="IPR050769">
    <property type="entry name" value="NAT_camello-type"/>
</dbReference>
<dbReference type="SUPFAM" id="SSF55729">
    <property type="entry name" value="Acyl-CoA N-acyltransferases (Nat)"/>
    <property type="match status" value="1"/>
</dbReference>
<evidence type="ECO:0000256" key="4">
    <source>
        <dbReference type="ARBA" id="ARBA00022989"/>
    </source>
</evidence>
<dbReference type="Proteomes" id="UP001066276">
    <property type="component" value="Chromosome 7"/>
</dbReference>
<feature type="domain" description="N-acetyltransferase" evidence="11">
    <location>
        <begin position="77"/>
        <end position="273"/>
    </location>
</feature>
<reference evidence="12" key="1">
    <citation type="journal article" date="2022" name="bioRxiv">
        <title>Sequencing and chromosome-scale assembly of the giantPleurodeles waltlgenome.</title>
        <authorList>
            <person name="Brown T."/>
            <person name="Elewa A."/>
            <person name="Iarovenko S."/>
            <person name="Subramanian E."/>
            <person name="Araus A.J."/>
            <person name="Petzold A."/>
            <person name="Susuki M."/>
            <person name="Suzuki K.-i.T."/>
            <person name="Hayashi T."/>
            <person name="Toyoda A."/>
            <person name="Oliveira C."/>
            <person name="Osipova E."/>
            <person name="Leigh N.D."/>
            <person name="Simon A."/>
            <person name="Yun M.H."/>
        </authorList>
    </citation>
    <scope>NUCLEOTIDE SEQUENCE</scope>
    <source>
        <strain evidence="12">20211129_DDA</strain>
        <tissue evidence="12">Liver</tissue>
    </source>
</reference>
<gene>
    <name evidence="12" type="ORF">NDU88_009419</name>
</gene>
<evidence type="ECO:0000256" key="8">
    <source>
        <dbReference type="ARBA" id="ARBA00038470"/>
    </source>
</evidence>
<dbReference type="GO" id="GO:0008080">
    <property type="term" value="F:N-acetyltransferase activity"/>
    <property type="evidence" value="ECO:0007669"/>
    <property type="project" value="InterPro"/>
</dbReference>
<dbReference type="PROSITE" id="PS51186">
    <property type="entry name" value="GNAT"/>
    <property type="match status" value="1"/>
</dbReference>
<evidence type="ECO:0000256" key="3">
    <source>
        <dbReference type="ARBA" id="ARBA00022692"/>
    </source>
</evidence>
<evidence type="ECO:0000256" key="10">
    <source>
        <dbReference type="SAM" id="Phobius"/>
    </source>
</evidence>
<keyword evidence="6" id="KW-0012">Acyltransferase</keyword>
<comment type="caution">
    <text evidence="12">The sequence shown here is derived from an EMBL/GenBank/DDBJ whole genome shotgun (WGS) entry which is preliminary data.</text>
</comment>
<dbReference type="Pfam" id="PF00583">
    <property type="entry name" value="Acetyltransf_1"/>
    <property type="match status" value="1"/>
</dbReference>
<dbReference type="InterPro" id="IPR000182">
    <property type="entry name" value="GNAT_dom"/>
</dbReference>
<evidence type="ECO:0000256" key="1">
    <source>
        <dbReference type="ARBA" id="ARBA00004370"/>
    </source>
</evidence>
<keyword evidence="3 10" id="KW-0812">Transmembrane</keyword>